<keyword evidence="6" id="KW-0503">Monooxygenase</keyword>
<dbReference type="GO" id="GO:0006351">
    <property type="term" value="P:DNA-templated transcription"/>
    <property type="evidence" value="ECO:0007669"/>
    <property type="project" value="InterPro"/>
</dbReference>
<evidence type="ECO:0000313" key="6">
    <source>
        <dbReference type="EMBL" id="TKW53576.1"/>
    </source>
</evidence>
<dbReference type="SMART" id="SM00906">
    <property type="entry name" value="Fungal_trans"/>
    <property type="match status" value="1"/>
</dbReference>
<dbReference type="GO" id="GO:0004497">
    <property type="term" value="F:monooxygenase activity"/>
    <property type="evidence" value="ECO:0007669"/>
    <property type="project" value="UniProtKB-KW"/>
</dbReference>
<evidence type="ECO:0000256" key="3">
    <source>
        <dbReference type="ARBA" id="ARBA00022857"/>
    </source>
</evidence>
<dbReference type="Gene3D" id="4.10.240.10">
    <property type="entry name" value="Zn(2)-C6 fungal-type DNA-binding domain"/>
    <property type="match status" value="1"/>
</dbReference>
<dbReference type="InterPro" id="IPR051209">
    <property type="entry name" value="FAD-bind_Monooxygenase_sf"/>
</dbReference>
<dbReference type="Gene3D" id="3.40.50.720">
    <property type="entry name" value="NAD(P)-binding Rossmann-like Domain"/>
    <property type="match status" value="1"/>
</dbReference>
<dbReference type="GO" id="GO:0003677">
    <property type="term" value="F:DNA binding"/>
    <property type="evidence" value="ECO:0007669"/>
    <property type="project" value="InterPro"/>
</dbReference>
<dbReference type="InterPro" id="IPR036864">
    <property type="entry name" value="Zn2-C6_fun-type_DNA-bd_sf"/>
</dbReference>
<comment type="similarity">
    <text evidence="1">Belongs to the FAD-binding monooxygenase family.</text>
</comment>
<dbReference type="InterPro" id="IPR001138">
    <property type="entry name" value="Zn2Cys6_DnaBD"/>
</dbReference>
<evidence type="ECO:0000256" key="1">
    <source>
        <dbReference type="ARBA" id="ARBA00010139"/>
    </source>
</evidence>
<dbReference type="PROSITE" id="PS00061">
    <property type="entry name" value="ADH_SHORT"/>
    <property type="match status" value="1"/>
</dbReference>
<dbReference type="Pfam" id="PF04082">
    <property type="entry name" value="Fungal_trans"/>
    <property type="match status" value="1"/>
</dbReference>
<dbReference type="EMBL" id="PJEX01000179">
    <property type="protein sequence ID" value="TKW53576.1"/>
    <property type="molecule type" value="Genomic_DNA"/>
</dbReference>
<dbReference type="InterPro" id="IPR002347">
    <property type="entry name" value="SDR_fam"/>
</dbReference>
<accession>A0A4V6DGS6</accession>
<dbReference type="SUPFAM" id="SSF51905">
    <property type="entry name" value="FAD/NAD(P)-binding domain"/>
    <property type="match status" value="2"/>
</dbReference>
<dbReference type="Proteomes" id="UP000310108">
    <property type="component" value="Unassembled WGS sequence"/>
</dbReference>
<protein>
    <submittedName>
        <fullName evidence="6">Baeyer-Villiger monooxygenase</fullName>
    </submittedName>
</protein>
<keyword evidence="6" id="KW-0560">Oxidoreductase</keyword>
<dbReference type="PRINTS" id="PR00081">
    <property type="entry name" value="GDHRDH"/>
</dbReference>
<dbReference type="Pfam" id="PF00172">
    <property type="entry name" value="Zn_clus"/>
    <property type="match status" value="1"/>
</dbReference>
<sequence>MTTLLRDLTIDTVAVVLRGTVLNPGLTAPVAAAVTWILEPDTFGSPPRGGSHTSGFLSQLGLAAWVLTAAGLALRLHEQLNTWTANNWTRDGTWDWDKEIVLITGGSSGIGAAMAQQLVARNPRTKIVVVDYVPLTWQPAPGSDVRYFRCDLSDQAAVRATCDRVRRQVGDPTVLISNAGLSRGLTVLDGAYADVALTIDTNLVAPFLLLKEFLPHMVKSNHGHVVHVGSMSSIVPPARIADYAATKAGLVALHEALQLELKYIHQAPKVRLTLGIFGFIRTLLFRGQTGQSAFLFPLLEPETVAGRLVDTLYSGLGKTMYLPGIMRYVAMLITLVMAQSSETSNVDKVTYSQFACIGSGFAAIGLGAQLKRWYGIEDVQFFERHHRLGGTWFINQYPGCACDVPSVLYSFSFEPNPNWTRVLPTYSELWSYLDRVAHKYDLVRKMAFDVLVERCEWVEERARWRMTIRHLKSGATYFHECQFLFAGTGALVTPREIDVPGADTFGGVISHTGRWRPDIDLEGKRVVLFGNGCTAAQVVPSIVRKTRSLTQIVRSKHWIFPPIDAKVPDWVRLGLNRIPGMTTLQRLAVFVAAEYSLLGFPLTEAGRRFRARQRRVTEAYMRAAAPAKYHDLLIPDFEVGCKRRIFDAGYLESLHADNMTLTDEKPLEIVPEGVRTAGRLIEADVIILANGYHTNEFAAGVEVVGRGGETMRSHWDSFGGPEAYNCSVLSGFPNFVLLLGPNAATGHTSSIMALENSINYALRVLKPALQGRASTVDLKREAERAYSDTIQAALQKTVWNSGCNSWYQMESRGADGSKKWNAMSYPYSQAHFWYRCLFPVWSDWDYSSPCVCILYRLIHRLSLNIDANVLVVLAGSKLSTSRDMPPDLQERQRRRKIALACEPCRERKARCDGGKPICSTCQRRSLDLEHCVYKTGNARTAYTKTLHERIRKLEQACASHGIDVNTLEATEQYSRTPLILERRSSSVHDSSPLGGAPGIMDQQPPVQLPSPCSGVGVGVGVGVDHSCEARSVTAMGTIFAEDDLDDSPDKPEKDFYGSSSAVSFLKEALKEAYYSATNPLPSRAESSSVMFKSHQQTALGIGERATFADFNNFLLPPRPFADHLIQVYFRRIHYLYPVFHRPAFEHAYESLWRPSTAAVGDAAAAAASAAAASNPFHGVGLGCSPGADSRTIVFHAALNSMFALACNYADLTPPERAKGVEVFILRSRQYFGIDLLEKNNLGVVQTLLLCGLVMQGTPFPDRCWNAIGTACRIAQGLGLHMEASGERGDATLEKEIRRRTWHGCVILDTLVSMTFGRPTAAACFFADDPLPQPQSTTAETDSEKARLQFSSQSLELSLILDDILWRMYQPWKTRRHDATLRGPRADGTPSLDAIVELDSRLDDFERSVPHFLSWLSPSSSSSSSLLSSEGEGIAAEDQQTIAIQKNVLYARFLYVRLILHRPILTKLLAGFATPRQGPGVGEPTPGQFPFEGLRAPFTTECARVKDACAAGLVLVICRMYPPLWARLDHTAIAASWEKCQGILDGIAHVSVSARKSLDLLRKIDGAVTKLLTARGTLLFGGEQTEPGLCADMTSGCFFSGDIDVSNLLDPDPMSFFRGWEMADNESINL</sequence>
<evidence type="ECO:0000256" key="4">
    <source>
        <dbReference type="ARBA" id="ARBA00023242"/>
    </source>
</evidence>
<reference evidence="6 7" key="1">
    <citation type="journal article" date="2019" name="PLoS ONE">
        <title>Comparative genome analysis indicates high evolutionary potential of pathogenicity genes in Colletotrichum tanaceti.</title>
        <authorList>
            <person name="Lelwala R.V."/>
            <person name="Korhonen P.K."/>
            <person name="Young N.D."/>
            <person name="Scott J.B."/>
            <person name="Ades P.A."/>
            <person name="Gasser R.B."/>
            <person name="Taylor P.W.J."/>
        </authorList>
    </citation>
    <scope>NUCLEOTIDE SEQUENCE [LARGE SCALE GENOMIC DNA]</scope>
    <source>
        <strain evidence="6">BRIP57314</strain>
    </source>
</reference>
<dbReference type="InterPro" id="IPR036291">
    <property type="entry name" value="NAD(P)-bd_dom_sf"/>
</dbReference>
<dbReference type="InterPro" id="IPR020904">
    <property type="entry name" value="Sc_DH/Rdtase_CS"/>
</dbReference>
<dbReference type="Pfam" id="PF13450">
    <property type="entry name" value="NAD_binding_8"/>
    <property type="match status" value="1"/>
</dbReference>
<dbReference type="InterPro" id="IPR007219">
    <property type="entry name" value="XnlR_reg_dom"/>
</dbReference>
<dbReference type="InterPro" id="IPR036188">
    <property type="entry name" value="FAD/NAD-bd_sf"/>
</dbReference>
<evidence type="ECO:0000256" key="2">
    <source>
        <dbReference type="ARBA" id="ARBA00022723"/>
    </source>
</evidence>
<evidence type="ECO:0000259" key="5">
    <source>
        <dbReference type="PROSITE" id="PS50048"/>
    </source>
</evidence>
<keyword evidence="7" id="KW-1185">Reference proteome</keyword>
<dbReference type="CDD" id="cd00067">
    <property type="entry name" value="GAL4"/>
    <property type="match status" value="1"/>
</dbReference>
<keyword evidence="3" id="KW-0521">NADP</keyword>
<dbReference type="CDD" id="cd12148">
    <property type="entry name" value="fungal_TF_MHR"/>
    <property type="match status" value="1"/>
</dbReference>
<dbReference type="SUPFAM" id="SSF57701">
    <property type="entry name" value="Zn2/Cys6 DNA-binding domain"/>
    <property type="match status" value="1"/>
</dbReference>
<dbReference type="STRING" id="1306861.A0A4V6DGS6"/>
<dbReference type="GO" id="GO:0000981">
    <property type="term" value="F:DNA-binding transcription factor activity, RNA polymerase II-specific"/>
    <property type="evidence" value="ECO:0007669"/>
    <property type="project" value="InterPro"/>
</dbReference>
<feature type="domain" description="Zn(2)-C6 fungal-type" evidence="5">
    <location>
        <begin position="900"/>
        <end position="933"/>
    </location>
</feature>
<dbReference type="PANTHER" id="PTHR42877">
    <property type="entry name" value="L-ORNITHINE N(5)-MONOOXYGENASE-RELATED"/>
    <property type="match status" value="1"/>
</dbReference>
<organism evidence="6 7">
    <name type="scientific">Colletotrichum tanaceti</name>
    <dbReference type="NCBI Taxonomy" id="1306861"/>
    <lineage>
        <taxon>Eukaryota</taxon>
        <taxon>Fungi</taxon>
        <taxon>Dikarya</taxon>
        <taxon>Ascomycota</taxon>
        <taxon>Pezizomycotina</taxon>
        <taxon>Sordariomycetes</taxon>
        <taxon>Hypocreomycetidae</taxon>
        <taxon>Glomerellales</taxon>
        <taxon>Glomerellaceae</taxon>
        <taxon>Colletotrichum</taxon>
        <taxon>Colletotrichum destructivum species complex</taxon>
    </lineage>
</organism>
<keyword evidence="2" id="KW-0479">Metal-binding</keyword>
<gene>
    <name evidence="6" type="ORF">CTA1_9754</name>
</gene>
<dbReference type="GO" id="GO:0008270">
    <property type="term" value="F:zinc ion binding"/>
    <property type="evidence" value="ECO:0007669"/>
    <property type="project" value="InterPro"/>
</dbReference>
<dbReference type="SMART" id="SM00066">
    <property type="entry name" value="GAL4"/>
    <property type="match status" value="1"/>
</dbReference>
<dbReference type="Pfam" id="PF00106">
    <property type="entry name" value="adh_short"/>
    <property type="match status" value="1"/>
</dbReference>
<dbReference type="PROSITE" id="PS50048">
    <property type="entry name" value="ZN2_CY6_FUNGAL_2"/>
    <property type="match status" value="1"/>
</dbReference>
<name>A0A4V6DGS6_9PEZI</name>
<comment type="caution">
    <text evidence="6">The sequence shown here is derived from an EMBL/GenBank/DDBJ whole genome shotgun (WGS) entry which is preliminary data.</text>
</comment>
<dbReference type="SUPFAM" id="SSF51735">
    <property type="entry name" value="NAD(P)-binding Rossmann-fold domains"/>
    <property type="match status" value="1"/>
</dbReference>
<keyword evidence="4" id="KW-0539">Nucleus</keyword>
<dbReference type="Gene3D" id="3.50.50.60">
    <property type="entry name" value="FAD/NAD(P)-binding domain"/>
    <property type="match status" value="2"/>
</dbReference>
<proteinExistence type="inferred from homology"/>
<evidence type="ECO:0000313" key="7">
    <source>
        <dbReference type="Proteomes" id="UP000310108"/>
    </source>
</evidence>
<dbReference type="PANTHER" id="PTHR42877:SF10">
    <property type="entry name" value="L-ORNITHINE N(5)-OXYGENASE"/>
    <property type="match status" value="1"/>
</dbReference>